<protein>
    <submittedName>
        <fullName evidence="2">Uncharacterized protein</fullName>
    </submittedName>
</protein>
<gene>
    <name evidence="2" type="ORF">KP509_26G002900</name>
</gene>
<organism evidence="2 3">
    <name type="scientific">Ceratopteris richardii</name>
    <name type="common">Triangle waterfern</name>
    <dbReference type="NCBI Taxonomy" id="49495"/>
    <lineage>
        <taxon>Eukaryota</taxon>
        <taxon>Viridiplantae</taxon>
        <taxon>Streptophyta</taxon>
        <taxon>Embryophyta</taxon>
        <taxon>Tracheophyta</taxon>
        <taxon>Polypodiopsida</taxon>
        <taxon>Polypodiidae</taxon>
        <taxon>Polypodiales</taxon>
        <taxon>Pteridineae</taxon>
        <taxon>Pteridaceae</taxon>
        <taxon>Parkerioideae</taxon>
        <taxon>Ceratopteris</taxon>
    </lineage>
</organism>
<proteinExistence type="predicted"/>
<reference evidence="2" key="1">
    <citation type="submission" date="2021-08" db="EMBL/GenBank/DDBJ databases">
        <title>WGS assembly of Ceratopteris richardii.</title>
        <authorList>
            <person name="Marchant D.B."/>
            <person name="Chen G."/>
            <person name="Jenkins J."/>
            <person name="Shu S."/>
            <person name="Leebens-Mack J."/>
            <person name="Grimwood J."/>
            <person name="Schmutz J."/>
            <person name="Soltis P."/>
            <person name="Soltis D."/>
            <person name="Chen Z.-H."/>
        </authorList>
    </citation>
    <scope>NUCLEOTIDE SEQUENCE</scope>
    <source>
        <strain evidence="2">Whitten #5841</strain>
        <tissue evidence="2">Leaf</tissue>
    </source>
</reference>
<dbReference type="AlphaFoldDB" id="A0A8T2RK98"/>
<keyword evidence="1" id="KW-0472">Membrane</keyword>
<name>A0A8T2RK98_CERRI</name>
<dbReference type="EMBL" id="CM035431">
    <property type="protein sequence ID" value="KAH7295995.1"/>
    <property type="molecule type" value="Genomic_DNA"/>
</dbReference>
<sequence length="118" mass="13490">MKEPQKTLCLKGMLIVWTFSGVCKGLLGLPMVKHEGVISEECANTAYHFKMLYAVRSAFVKHHSQLLSTAHFSLMNLKMFPRSILHFYGLLWLWLYYAACTLHLHICNLSSSAIYAHT</sequence>
<dbReference type="Proteomes" id="UP000825935">
    <property type="component" value="Chromosome 26"/>
</dbReference>
<keyword evidence="3" id="KW-1185">Reference proteome</keyword>
<keyword evidence="1" id="KW-0812">Transmembrane</keyword>
<evidence type="ECO:0000256" key="1">
    <source>
        <dbReference type="SAM" id="Phobius"/>
    </source>
</evidence>
<feature type="transmembrane region" description="Helical" evidence="1">
    <location>
        <begin position="85"/>
        <end position="106"/>
    </location>
</feature>
<evidence type="ECO:0000313" key="3">
    <source>
        <dbReference type="Proteomes" id="UP000825935"/>
    </source>
</evidence>
<keyword evidence="1" id="KW-1133">Transmembrane helix</keyword>
<accession>A0A8T2RK98</accession>
<evidence type="ECO:0000313" key="2">
    <source>
        <dbReference type="EMBL" id="KAH7295995.1"/>
    </source>
</evidence>
<comment type="caution">
    <text evidence="2">The sequence shown here is derived from an EMBL/GenBank/DDBJ whole genome shotgun (WGS) entry which is preliminary data.</text>
</comment>